<proteinExistence type="predicted"/>
<reference evidence="1 2" key="2">
    <citation type="journal article" date="2019" name="G3 (Bethesda)">
        <title>Hybrid Assembly of the Genome of the Entomopathogenic Nematode Steinernema carpocapsae Identifies the X-Chromosome.</title>
        <authorList>
            <person name="Serra L."/>
            <person name="Macchietto M."/>
            <person name="Macias-Munoz A."/>
            <person name="McGill C.J."/>
            <person name="Rodriguez I.M."/>
            <person name="Rodriguez B."/>
            <person name="Murad R."/>
            <person name="Mortazavi A."/>
        </authorList>
    </citation>
    <scope>NUCLEOTIDE SEQUENCE [LARGE SCALE GENOMIC DNA]</scope>
    <source>
        <strain evidence="1 2">ALL</strain>
    </source>
</reference>
<evidence type="ECO:0000313" key="2">
    <source>
        <dbReference type="Proteomes" id="UP000298663"/>
    </source>
</evidence>
<protein>
    <submittedName>
        <fullName evidence="1">Uncharacterized protein</fullName>
    </submittedName>
</protein>
<keyword evidence="2" id="KW-1185">Reference proteome</keyword>
<sequence length="73" mass="8294">MEHDCRFLVLASKKKLPLLVLPSDPSLPLHKYGVHSRLAIPVILMSLPQCIRTSVSNCTEYPDKFSSKTYDYT</sequence>
<name>A0A4U8V8S9_STECR</name>
<gene>
    <name evidence="1" type="ORF">L596_006423</name>
</gene>
<reference evidence="1 2" key="1">
    <citation type="journal article" date="2015" name="Genome Biol.">
        <title>Comparative genomics of Steinernema reveals deeply conserved gene regulatory networks.</title>
        <authorList>
            <person name="Dillman A.R."/>
            <person name="Macchietto M."/>
            <person name="Porter C.F."/>
            <person name="Rogers A."/>
            <person name="Williams B."/>
            <person name="Antoshechkin I."/>
            <person name="Lee M.M."/>
            <person name="Goodwin Z."/>
            <person name="Lu X."/>
            <person name="Lewis E.E."/>
            <person name="Goodrich-Blair H."/>
            <person name="Stock S.P."/>
            <person name="Adams B.J."/>
            <person name="Sternberg P.W."/>
            <person name="Mortazavi A."/>
        </authorList>
    </citation>
    <scope>NUCLEOTIDE SEQUENCE [LARGE SCALE GENOMIC DNA]</scope>
    <source>
        <strain evidence="1 2">ALL</strain>
    </source>
</reference>
<organism evidence="1 2">
    <name type="scientific">Steinernema carpocapsae</name>
    <name type="common">Entomopathogenic nematode</name>
    <dbReference type="NCBI Taxonomy" id="34508"/>
    <lineage>
        <taxon>Eukaryota</taxon>
        <taxon>Metazoa</taxon>
        <taxon>Ecdysozoa</taxon>
        <taxon>Nematoda</taxon>
        <taxon>Chromadorea</taxon>
        <taxon>Rhabditida</taxon>
        <taxon>Tylenchina</taxon>
        <taxon>Panagrolaimomorpha</taxon>
        <taxon>Strongyloidoidea</taxon>
        <taxon>Steinernematidae</taxon>
        <taxon>Steinernema</taxon>
    </lineage>
</organism>
<dbReference type="Proteomes" id="UP000298663">
    <property type="component" value="Chromosome X"/>
</dbReference>
<dbReference type="AlphaFoldDB" id="A0A4U8V8S9"/>
<dbReference type="EMBL" id="CM016762">
    <property type="protein sequence ID" value="TMS39977.1"/>
    <property type="molecule type" value="Genomic_DNA"/>
</dbReference>
<accession>A0A4U8V8S9</accession>
<evidence type="ECO:0000313" key="1">
    <source>
        <dbReference type="EMBL" id="TMS39977.1"/>
    </source>
</evidence>